<protein>
    <submittedName>
        <fullName evidence="2">Uncharacterized protein</fullName>
    </submittedName>
</protein>
<dbReference type="Gramene" id="Kaladp0095s0197.1.v1.1">
    <property type="protein sequence ID" value="Kaladp0095s0197.1.v1.1.CDS.1"/>
    <property type="gene ID" value="Kaladp0095s0197.v1.1"/>
</dbReference>
<feature type="compositionally biased region" description="Polar residues" evidence="1">
    <location>
        <begin position="20"/>
        <end position="44"/>
    </location>
</feature>
<accession>A0A7N0V179</accession>
<dbReference type="EnsemblPlants" id="Kaladp0095s0197.1.v1.1">
    <property type="protein sequence ID" value="Kaladp0095s0197.1.v1.1.CDS.1"/>
    <property type="gene ID" value="Kaladp0095s0197.v1.1"/>
</dbReference>
<organism evidence="2 3">
    <name type="scientific">Kalanchoe fedtschenkoi</name>
    <name type="common">Lavender scallops</name>
    <name type="synonym">South American air plant</name>
    <dbReference type="NCBI Taxonomy" id="63787"/>
    <lineage>
        <taxon>Eukaryota</taxon>
        <taxon>Viridiplantae</taxon>
        <taxon>Streptophyta</taxon>
        <taxon>Embryophyta</taxon>
        <taxon>Tracheophyta</taxon>
        <taxon>Spermatophyta</taxon>
        <taxon>Magnoliopsida</taxon>
        <taxon>eudicotyledons</taxon>
        <taxon>Gunneridae</taxon>
        <taxon>Pentapetalae</taxon>
        <taxon>Saxifragales</taxon>
        <taxon>Crassulaceae</taxon>
        <taxon>Kalanchoe</taxon>
    </lineage>
</organism>
<reference evidence="2" key="1">
    <citation type="submission" date="2021-01" db="UniProtKB">
        <authorList>
            <consortium name="EnsemblPlants"/>
        </authorList>
    </citation>
    <scope>IDENTIFICATION</scope>
</reference>
<proteinExistence type="predicted"/>
<sequence length="96" mass="10183">MLALRRRVEEIEAGLASVGAQDNNVEAESESGTGDSEYHGTTSPQVLRQKLIAKLCISKARVGKSSSASPHAIITKRTLPESTGISRSNPEHLSAV</sequence>
<evidence type="ECO:0000313" key="3">
    <source>
        <dbReference type="Proteomes" id="UP000594263"/>
    </source>
</evidence>
<dbReference type="Proteomes" id="UP000594263">
    <property type="component" value="Unplaced"/>
</dbReference>
<dbReference type="AlphaFoldDB" id="A0A7N0V179"/>
<name>A0A7N0V179_KALFE</name>
<evidence type="ECO:0000313" key="2">
    <source>
        <dbReference type="EnsemblPlants" id="Kaladp0095s0197.1.v1.1.CDS.1"/>
    </source>
</evidence>
<evidence type="ECO:0000256" key="1">
    <source>
        <dbReference type="SAM" id="MobiDB-lite"/>
    </source>
</evidence>
<feature type="region of interest" description="Disordered" evidence="1">
    <location>
        <begin position="13"/>
        <end position="44"/>
    </location>
</feature>
<keyword evidence="3" id="KW-1185">Reference proteome</keyword>
<feature type="region of interest" description="Disordered" evidence="1">
    <location>
        <begin position="60"/>
        <end position="96"/>
    </location>
</feature>